<feature type="domain" description="Tyrosine specific protein phosphatases" evidence="5">
    <location>
        <begin position="838"/>
        <end position="894"/>
    </location>
</feature>
<dbReference type="InterPro" id="IPR029021">
    <property type="entry name" value="Prot-tyrosine_phosphatase-like"/>
</dbReference>
<keyword evidence="1" id="KW-0378">Hydrolase</keyword>
<reference evidence="7" key="1">
    <citation type="journal article" date="2014" name="Science">
        <title>Ancient hybridizations among the ancestral genomes of bread wheat.</title>
        <authorList>
            <consortium name="International Wheat Genome Sequencing Consortium,"/>
            <person name="Marcussen T."/>
            <person name="Sandve S.R."/>
            <person name="Heier L."/>
            <person name="Spannagl M."/>
            <person name="Pfeifer M."/>
            <person name="Jakobsen K.S."/>
            <person name="Wulff B.B."/>
            <person name="Steuernagel B."/>
            <person name="Mayer K.F."/>
            <person name="Olsen O.A."/>
        </authorList>
    </citation>
    <scope>NUCLEOTIDE SEQUENCE [LARGE SCALE GENOMIC DNA]</scope>
    <source>
        <strain evidence="7">cv. AL8/78</strain>
    </source>
</reference>
<feature type="domain" description="Tyrosine-protein phosphatase" evidence="4">
    <location>
        <begin position="773"/>
        <end position="918"/>
    </location>
</feature>
<reference evidence="6" key="3">
    <citation type="journal article" date="2017" name="Nature">
        <title>Genome sequence of the progenitor of the wheat D genome Aegilops tauschii.</title>
        <authorList>
            <person name="Luo M.C."/>
            <person name="Gu Y.Q."/>
            <person name="Puiu D."/>
            <person name="Wang H."/>
            <person name="Twardziok S.O."/>
            <person name="Deal K.R."/>
            <person name="Huo N."/>
            <person name="Zhu T."/>
            <person name="Wang L."/>
            <person name="Wang Y."/>
            <person name="McGuire P.E."/>
            <person name="Liu S."/>
            <person name="Long H."/>
            <person name="Ramasamy R.K."/>
            <person name="Rodriguez J.C."/>
            <person name="Van S.L."/>
            <person name="Yuan L."/>
            <person name="Wang Z."/>
            <person name="Xia Z."/>
            <person name="Xiao L."/>
            <person name="Anderson O.D."/>
            <person name="Ouyang S."/>
            <person name="Liang Y."/>
            <person name="Zimin A.V."/>
            <person name="Pertea G."/>
            <person name="Qi P."/>
            <person name="Bennetzen J.L."/>
            <person name="Dai X."/>
            <person name="Dawson M.W."/>
            <person name="Muller H.G."/>
            <person name="Kugler K."/>
            <person name="Rivarola-Duarte L."/>
            <person name="Spannagl M."/>
            <person name="Mayer K.F.X."/>
            <person name="Lu F.H."/>
            <person name="Bevan M.W."/>
            <person name="Leroy P."/>
            <person name="Li P."/>
            <person name="You F.M."/>
            <person name="Sun Q."/>
            <person name="Liu Z."/>
            <person name="Lyons E."/>
            <person name="Wicker T."/>
            <person name="Salzberg S.L."/>
            <person name="Devos K.M."/>
            <person name="Dvorak J."/>
        </authorList>
    </citation>
    <scope>NUCLEOTIDE SEQUENCE [LARGE SCALE GENOMIC DNA]</scope>
    <source>
        <strain evidence="6">cv. AL8/78</strain>
    </source>
</reference>
<evidence type="ECO:0000256" key="1">
    <source>
        <dbReference type="ARBA" id="ARBA00022801"/>
    </source>
</evidence>
<evidence type="ECO:0008006" key="8">
    <source>
        <dbReference type="Google" id="ProtNLM"/>
    </source>
</evidence>
<dbReference type="InterPro" id="IPR020422">
    <property type="entry name" value="TYR_PHOSPHATASE_DUAL_dom"/>
</dbReference>
<dbReference type="InterPro" id="IPR000387">
    <property type="entry name" value="Tyr_Pase_dom"/>
</dbReference>
<dbReference type="AlphaFoldDB" id="A0A452Z5Z6"/>
<evidence type="ECO:0000259" key="5">
    <source>
        <dbReference type="PROSITE" id="PS50056"/>
    </source>
</evidence>
<dbReference type="PANTHER" id="PTHR47100">
    <property type="entry name" value="DUAL SPECIFICITY PROTEIN PHOSPHATASE PHS1"/>
    <property type="match status" value="1"/>
</dbReference>
<dbReference type="PANTHER" id="PTHR47100:SF7">
    <property type="entry name" value="OS01G0311500 PROTEIN"/>
    <property type="match status" value="1"/>
</dbReference>
<evidence type="ECO:0000259" key="4">
    <source>
        <dbReference type="PROSITE" id="PS50054"/>
    </source>
</evidence>
<evidence type="ECO:0000256" key="3">
    <source>
        <dbReference type="SAM" id="MobiDB-lite"/>
    </source>
</evidence>
<dbReference type="PROSITE" id="PS00383">
    <property type="entry name" value="TYR_PHOSPHATASE_1"/>
    <property type="match status" value="1"/>
</dbReference>
<reference evidence="6" key="4">
    <citation type="submission" date="2019-03" db="UniProtKB">
        <authorList>
            <consortium name="EnsemblPlants"/>
        </authorList>
    </citation>
    <scope>IDENTIFICATION</scope>
</reference>
<dbReference type="Pfam" id="PF00782">
    <property type="entry name" value="DSPc"/>
    <property type="match status" value="1"/>
</dbReference>
<organism evidence="6 7">
    <name type="scientific">Aegilops tauschii subsp. strangulata</name>
    <name type="common">Goatgrass</name>
    <dbReference type="NCBI Taxonomy" id="200361"/>
    <lineage>
        <taxon>Eukaryota</taxon>
        <taxon>Viridiplantae</taxon>
        <taxon>Streptophyta</taxon>
        <taxon>Embryophyta</taxon>
        <taxon>Tracheophyta</taxon>
        <taxon>Spermatophyta</taxon>
        <taxon>Magnoliopsida</taxon>
        <taxon>Liliopsida</taxon>
        <taxon>Poales</taxon>
        <taxon>Poaceae</taxon>
        <taxon>BOP clade</taxon>
        <taxon>Pooideae</taxon>
        <taxon>Triticodae</taxon>
        <taxon>Triticeae</taxon>
        <taxon>Triticinae</taxon>
        <taxon>Aegilops</taxon>
    </lineage>
</organism>
<proteinExistence type="predicted"/>
<dbReference type="InterPro" id="IPR015275">
    <property type="entry name" value="Actin-fragmin_kin_cat_dom"/>
</dbReference>
<feature type="compositionally biased region" description="Basic residues" evidence="3">
    <location>
        <begin position="1"/>
        <end position="15"/>
    </location>
</feature>
<feature type="compositionally biased region" description="Low complexity" evidence="3">
    <location>
        <begin position="656"/>
        <end position="672"/>
    </location>
</feature>
<dbReference type="GO" id="GO:0009737">
    <property type="term" value="P:response to abscisic acid"/>
    <property type="evidence" value="ECO:0007669"/>
    <property type="project" value="InterPro"/>
</dbReference>
<feature type="region of interest" description="Disordered" evidence="3">
    <location>
        <begin position="614"/>
        <end position="685"/>
    </location>
</feature>
<feature type="compositionally biased region" description="Polar residues" evidence="3">
    <location>
        <begin position="645"/>
        <end position="655"/>
    </location>
</feature>
<dbReference type="Gene3D" id="3.90.190.10">
    <property type="entry name" value="Protein tyrosine phosphatase superfamily"/>
    <property type="match status" value="1"/>
</dbReference>
<evidence type="ECO:0000313" key="7">
    <source>
        <dbReference type="Proteomes" id="UP000015105"/>
    </source>
</evidence>
<sequence length="1003" mass="110929">MLHYGKKSRHHRRKGTERGTKARARSSPFPADLTGRIPLPREPAVRTTRRSGRLHECISRQAPGPSNGHPRPPLPPMEQGAARQDEARKEREAPPPVPFPRENEEERNLKLPSRVVSLFFGGDISTTAQSFEKWVSLVRLRSGTFRPSGFPRRNSKIEVMPSGSFSLFGSADLREEVAKAEAASREKNPTLDQPPEISLWERLGNASALDIESSGFSWNMLSSLHHTEHSSSSEHSEDEMTKALEMTVNSGGVVFFALFSAGNNGLPKEEAAVIKFAASKMATQAELLGYEFARLLGVQTPQARIVHNSSLEWQAIKHAAEKARAIAVSNNDEIGEMTCSELLEALELSRCLLLMSYFHGSPLLESSKAFSSRQAACVTSSSLGRVLMLDLILRNEDRLPCRQLGWRGNPANLMISDRSSLPSMDRFEESKGTLENSNPLFSNIFQKEKQFHSANGRLDSPEVDLMSGKADALKSVQENAESASGTFHIVAIDTGVPRRPPAGRRVKDHERYPKVVELILNNSDHSANILYEISGGRLGIPGPDEAITSTDSCCSLSDEDNAAAIHEFRVAFRAALRDLEGFHLFLLQLYQKLDGVLRVFSSIITKSSEESDHNDIAISDFPSPGASYSTPCPPNKHVNSEPHSDSGTQKNATKTSSAGSRGSSDSPMSRDSWSGKHLKGSADAPRSRMTMRLRDFYKTPKVDVDPELLKEIEQWNEAFKTDVIRFCQENNFHSGFFDGTENNMAADAYELKVRLEHIIERTSLVSDAANTERPSLVVNNLFIGGALAARSKYTLQHLGITHILCLCSNEIGQSDTQFPDLFQYKNFSISDDDDANISDLFEEASDFIDQVDRVGGKVLIHCFEGKSRSATVVLAYLMLRKGFTLAKAWNLLKKVHRRAQPNDGFAKALLALDKKLHGKASMDWQQKRPEMKVCPICGKNVGLSTSSLKLHLQKAHRRLSQGSVDSAMTMEIQKSIESLRISRGGSLSPSQKLAKAFADELSF</sequence>
<dbReference type="GO" id="GO:0043622">
    <property type="term" value="P:cortical microtubule organization"/>
    <property type="evidence" value="ECO:0007669"/>
    <property type="project" value="InterPro"/>
</dbReference>
<dbReference type="Proteomes" id="UP000015105">
    <property type="component" value="Chromosome 1D"/>
</dbReference>
<dbReference type="Pfam" id="PF09192">
    <property type="entry name" value="Act-Frag_cataly"/>
    <property type="match status" value="1"/>
</dbReference>
<dbReference type="Gene3D" id="1.10.1070.11">
    <property type="entry name" value="Phosphatidylinositol 3-/4-kinase, catalytic domain"/>
    <property type="match status" value="1"/>
</dbReference>
<evidence type="ECO:0000256" key="2">
    <source>
        <dbReference type="ARBA" id="ARBA00022912"/>
    </source>
</evidence>
<feature type="region of interest" description="Disordered" evidence="3">
    <location>
        <begin position="1"/>
        <end position="107"/>
    </location>
</feature>
<dbReference type="CDD" id="cd14498">
    <property type="entry name" value="DSP"/>
    <property type="match status" value="1"/>
</dbReference>
<dbReference type="SUPFAM" id="SSF52799">
    <property type="entry name" value="(Phosphotyrosine protein) phosphatases II"/>
    <property type="match status" value="1"/>
</dbReference>
<dbReference type="SMART" id="SM00195">
    <property type="entry name" value="DSPc"/>
    <property type="match status" value="1"/>
</dbReference>
<accession>A0A452Z5Z6</accession>
<dbReference type="InterPro" id="IPR011009">
    <property type="entry name" value="Kinase-like_dom_sf"/>
</dbReference>
<dbReference type="InterPro" id="IPR016130">
    <property type="entry name" value="Tyr_Pase_AS"/>
</dbReference>
<evidence type="ECO:0000313" key="6">
    <source>
        <dbReference type="EnsemblPlants" id="AET1Gv20642500.5"/>
    </source>
</evidence>
<feature type="compositionally biased region" description="Basic and acidic residues" evidence="3">
    <location>
        <begin position="83"/>
        <end position="93"/>
    </location>
</feature>
<dbReference type="PROSITE" id="PS50056">
    <property type="entry name" value="TYR_PHOSPHATASE_2"/>
    <property type="match status" value="1"/>
</dbReference>
<dbReference type="InterPro" id="IPR000340">
    <property type="entry name" value="Dual-sp_phosphatase_cat-dom"/>
</dbReference>
<dbReference type="InterPro" id="IPR035010">
    <property type="entry name" value="PHS1"/>
</dbReference>
<keyword evidence="7" id="KW-1185">Reference proteome</keyword>
<dbReference type="Gramene" id="AET1Gv20642500.5">
    <property type="protein sequence ID" value="AET1Gv20642500.5"/>
    <property type="gene ID" value="AET1Gv20642500"/>
</dbReference>
<keyword evidence="2" id="KW-0904">Protein phosphatase</keyword>
<dbReference type="EnsemblPlants" id="AET1Gv20642500.5">
    <property type="protein sequence ID" value="AET1Gv20642500.5"/>
    <property type="gene ID" value="AET1Gv20642500"/>
</dbReference>
<dbReference type="STRING" id="200361.A0A452Z5Z6"/>
<reference evidence="6" key="5">
    <citation type="journal article" date="2021" name="G3 (Bethesda)">
        <title>Aegilops tauschii genome assembly Aet v5.0 features greater sequence contiguity and improved annotation.</title>
        <authorList>
            <person name="Wang L."/>
            <person name="Zhu T."/>
            <person name="Rodriguez J.C."/>
            <person name="Deal K.R."/>
            <person name="Dubcovsky J."/>
            <person name="McGuire P.E."/>
            <person name="Lux T."/>
            <person name="Spannagl M."/>
            <person name="Mayer K.F.X."/>
            <person name="Baldrich P."/>
            <person name="Meyers B.C."/>
            <person name="Huo N."/>
            <person name="Gu Y.Q."/>
            <person name="Zhou H."/>
            <person name="Devos K.M."/>
            <person name="Bennetzen J.L."/>
            <person name="Unver T."/>
            <person name="Budak H."/>
            <person name="Gulick P.J."/>
            <person name="Galiba G."/>
            <person name="Kalapos B."/>
            <person name="Nelson D.R."/>
            <person name="Li P."/>
            <person name="You F.M."/>
            <person name="Luo M.C."/>
            <person name="Dvorak J."/>
        </authorList>
    </citation>
    <scope>NUCLEOTIDE SEQUENCE [LARGE SCALE GENOMIC DNA]</scope>
    <source>
        <strain evidence="6">cv. AL8/78</strain>
    </source>
</reference>
<name>A0A452Z5Z6_AEGTS</name>
<dbReference type="InterPro" id="IPR036940">
    <property type="entry name" value="PI3/4_kinase_cat_sf"/>
</dbReference>
<protein>
    <recommendedName>
        <fullName evidence="8">Dual specificity protein phosphatase PHS1</fullName>
    </recommendedName>
</protein>
<dbReference type="GO" id="GO:0004721">
    <property type="term" value="F:phosphoprotein phosphatase activity"/>
    <property type="evidence" value="ECO:0007669"/>
    <property type="project" value="UniProtKB-KW"/>
</dbReference>
<dbReference type="SUPFAM" id="SSF56112">
    <property type="entry name" value="Protein kinase-like (PK-like)"/>
    <property type="match status" value="1"/>
</dbReference>
<reference evidence="7" key="2">
    <citation type="journal article" date="2017" name="Nat. Plants">
        <title>The Aegilops tauschii genome reveals multiple impacts of transposons.</title>
        <authorList>
            <person name="Zhao G."/>
            <person name="Zou C."/>
            <person name="Li K."/>
            <person name="Wang K."/>
            <person name="Li T."/>
            <person name="Gao L."/>
            <person name="Zhang X."/>
            <person name="Wang H."/>
            <person name="Yang Z."/>
            <person name="Liu X."/>
            <person name="Jiang W."/>
            <person name="Mao L."/>
            <person name="Kong X."/>
            <person name="Jiao Y."/>
            <person name="Jia J."/>
        </authorList>
    </citation>
    <scope>NUCLEOTIDE SEQUENCE [LARGE SCALE GENOMIC DNA]</scope>
    <source>
        <strain evidence="7">cv. AL8/78</strain>
    </source>
</reference>
<dbReference type="PROSITE" id="PS50054">
    <property type="entry name" value="TYR_PHOSPHATASE_DUAL"/>
    <property type="match status" value="1"/>
</dbReference>